<keyword evidence="1" id="KW-0614">Plasmid</keyword>
<protein>
    <submittedName>
        <fullName evidence="1">Uncharacterized protein</fullName>
    </submittedName>
</protein>
<dbReference type="EMBL" id="AQHN01000095">
    <property type="protein sequence ID" value="ENN83795.1"/>
    <property type="molecule type" value="Genomic_DNA"/>
</dbReference>
<dbReference type="PATRIC" id="fig|363754.4.peg.6700"/>
<proteinExistence type="predicted"/>
<dbReference type="InterPro" id="IPR017042">
    <property type="entry name" value="UCP036055"/>
</dbReference>
<organism evidence="1 2">
    <name type="scientific">Rhizobium freirei PRF 81</name>
    <dbReference type="NCBI Taxonomy" id="363754"/>
    <lineage>
        <taxon>Bacteria</taxon>
        <taxon>Pseudomonadati</taxon>
        <taxon>Pseudomonadota</taxon>
        <taxon>Alphaproteobacteria</taxon>
        <taxon>Hyphomicrobiales</taxon>
        <taxon>Rhizobiaceae</taxon>
        <taxon>Rhizobium/Agrobacterium group</taxon>
        <taxon>Rhizobium</taxon>
    </lineage>
</organism>
<dbReference type="RefSeq" id="WP_004129329.1">
    <property type="nucleotide sequence ID" value="NZ_AQHN01000095.1"/>
</dbReference>
<reference evidence="1 2" key="1">
    <citation type="journal article" date="2012" name="BMC Genomics">
        <title>Genomic basis of broad host range and environmental adaptability of Rhizobium tropici CIAT 899 and Rhizobium sp. PRF 81 which are used in inoculants for common bean (Phaseolus vulgaris L.).</title>
        <authorList>
            <person name="Ormeno-Orrillo E."/>
            <person name="Menna P."/>
            <person name="Almeida L.G."/>
            <person name="Ollero F.J."/>
            <person name="Nicolas M.F."/>
            <person name="Pains Rodrigues E."/>
            <person name="Shigueyoshi Nakatani A."/>
            <person name="Silva Batista J.S."/>
            <person name="Oliveira Chueire L.M."/>
            <person name="Souza R.C."/>
            <person name="Ribeiro Vasconcelos A.T."/>
            <person name="Megias M."/>
            <person name="Hungria M."/>
            <person name="Martinez-Romero E."/>
        </authorList>
    </citation>
    <scope>NUCLEOTIDE SEQUENCE [LARGE SCALE GENOMIC DNA]</scope>
    <source>
        <strain evidence="1 2">PRF 81</strain>
        <plasmid evidence="1">pPRF81a</plasmid>
    </source>
</reference>
<keyword evidence="2" id="KW-1185">Reference proteome</keyword>
<sequence>MSASLIFDIVPIGSTVAWSDGTPRPPERHRKKLSAWKNRNSQGRLIRKQAGRTTGTYVAQPDFTIHEGDLGNHGTIVIRVHRTFGIDSNLIFKVLERPALGSVRVFDRPGAGAELVHIAVSRADAEAWLTKHRHPLAVLEEVTADEIAASAGEGRVAA</sequence>
<gene>
    <name evidence="1" type="ORF">RHSP_41057</name>
</gene>
<dbReference type="Proteomes" id="UP000012429">
    <property type="component" value="Unassembled WGS sequence"/>
</dbReference>
<dbReference type="PIRSF" id="PIRSF036055">
    <property type="entry name" value="UCP036055"/>
    <property type="match status" value="1"/>
</dbReference>
<name>N6UPW3_9HYPH</name>
<evidence type="ECO:0000313" key="2">
    <source>
        <dbReference type="Proteomes" id="UP000012429"/>
    </source>
</evidence>
<dbReference type="OrthoDB" id="8304384at2"/>
<geneLocation type="plasmid" evidence="1">
    <name>pPRF81a</name>
</geneLocation>
<accession>N6UPW3</accession>
<evidence type="ECO:0000313" key="1">
    <source>
        <dbReference type="EMBL" id="ENN83795.1"/>
    </source>
</evidence>
<comment type="caution">
    <text evidence="1">The sequence shown here is derived from an EMBL/GenBank/DDBJ whole genome shotgun (WGS) entry which is preliminary data.</text>
</comment>
<dbReference type="AlphaFoldDB" id="N6UPW3"/>